<comment type="caution">
    <text evidence="2">The sequence shown here is derived from an EMBL/GenBank/DDBJ whole genome shotgun (WGS) entry which is preliminary data.</text>
</comment>
<evidence type="ECO:0000259" key="1">
    <source>
        <dbReference type="Pfam" id="PF04149"/>
    </source>
</evidence>
<dbReference type="Proteomes" id="UP001551482">
    <property type="component" value="Unassembled WGS sequence"/>
</dbReference>
<dbReference type="EMBL" id="JBEZFP010000082">
    <property type="protein sequence ID" value="MEU8137221.1"/>
    <property type="molecule type" value="Genomic_DNA"/>
</dbReference>
<dbReference type="Pfam" id="PF04149">
    <property type="entry name" value="DUF397"/>
    <property type="match status" value="1"/>
</dbReference>
<feature type="domain" description="DUF397" evidence="1">
    <location>
        <begin position="4"/>
        <end position="55"/>
    </location>
</feature>
<organism evidence="2 3">
    <name type="scientific">Streptodolium elevatio</name>
    <dbReference type="NCBI Taxonomy" id="3157996"/>
    <lineage>
        <taxon>Bacteria</taxon>
        <taxon>Bacillati</taxon>
        <taxon>Actinomycetota</taxon>
        <taxon>Actinomycetes</taxon>
        <taxon>Kitasatosporales</taxon>
        <taxon>Streptomycetaceae</taxon>
        <taxon>Streptodolium</taxon>
    </lineage>
</organism>
<accession>A0ABV3DN89</accession>
<proteinExistence type="predicted"/>
<dbReference type="InterPro" id="IPR007278">
    <property type="entry name" value="DUF397"/>
</dbReference>
<gene>
    <name evidence="2" type="ORF">AB0C36_27350</name>
</gene>
<name>A0ABV3DN89_9ACTN</name>
<evidence type="ECO:0000313" key="2">
    <source>
        <dbReference type="EMBL" id="MEU8137221.1"/>
    </source>
</evidence>
<evidence type="ECO:0000313" key="3">
    <source>
        <dbReference type="Proteomes" id="UP001551482"/>
    </source>
</evidence>
<dbReference type="RefSeq" id="WP_358358802.1">
    <property type="nucleotide sequence ID" value="NZ_JBEZFP010000082.1"/>
</dbReference>
<protein>
    <submittedName>
        <fullName evidence="2">DUF397 domain-containing protein</fullName>
    </submittedName>
</protein>
<reference evidence="2 3" key="1">
    <citation type="submission" date="2024-06" db="EMBL/GenBank/DDBJ databases">
        <title>The Natural Products Discovery Center: Release of the First 8490 Sequenced Strains for Exploring Actinobacteria Biosynthetic Diversity.</title>
        <authorList>
            <person name="Kalkreuter E."/>
            <person name="Kautsar S.A."/>
            <person name="Yang D."/>
            <person name="Bader C.D."/>
            <person name="Teijaro C.N."/>
            <person name="Fluegel L."/>
            <person name="Davis C.M."/>
            <person name="Simpson J.R."/>
            <person name="Lauterbach L."/>
            <person name="Steele A.D."/>
            <person name="Gui C."/>
            <person name="Meng S."/>
            <person name="Li G."/>
            <person name="Viehrig K."/>
            <person name="Ye F."/>
            <person name="Su P."/>
            <person name="Kiefer A.F."/>
            <person name="Nichols A."/>
            <person name="Cepeda A.J."/>
            <person name="Yan W."/>
            <person name="Fan B."/>
            <person name="Jiang Y."/>
            <person name="Adhikari A."/>
            <person name="Zheng C.-J."/>
            <person name="Schuster L."/>
            <person name="Cowan T.M."/>
            <person name="Smanski M.J."/>
            <person name="Chevrette M.G."/>
            <person name="De Carvalho L.P.S."/>
            <person name="Shen B."/>
        </authorList>
    </citation>
    <scope>NUCLEOTIDE SEQUENCE [LARGE SCALE GENOMIC DNA]</scope>
    <source>
        <strain evidence="2 3">NPDC048946</strain>
    </source>
</reference>
<sequence>MEPVWRKSSYSSGNQECVEVASLPPVAGVRDTKSRGRGCVSVPRTAWDEFVDALKQQG</sequence>
<keyword evidence="3" id="KW-1185">Reference proteome</keyword>